<evidence type="ECO:0000313" key="2">
    <source>
        <dbReference type="EMBL" id="CAB4137262.1"/>
    </source>
</evidence>
<keyword evidence="1" id="KW-0812">Transmembrane</keyword>
<protein>
    <submittedName>
        <fullName evidence="2">Uncharacterized protein</fullName>
    </submittedName>
</protein>
<organism evidence="2">
    <name type="scientific">uncultured Caudovirales phage</name>
    <dbReference type="NCBI Taxonomy" id="2100421"/>
    <lineage>
        <taxon>Viruses</taxon>
        <taxon>Duplodnaviria</taxon>
        <taxon>Heunggongvirae</taxon>
        <taxon>Uroviricota</taxon>
        <taxon>Caudoviricetes</taxon>
        <taxon>Peduoviridae</taxon>
        <taxon>Maltschvirus</taxon>
        <taxon>Maltschvirus maltsch</taxon>
    </lineage>
</organism>
<evidence type="ECO:0000256" key="1">
    <source>
        <dbReference type="SAM" id="Phobius"/>
    </source>
</evidence>
<dbReference type="EMBL" id="LR796336">
    <property type="protein sequence ID" value="CAB4137262.1"/>
    <property type="molecule type" value="Genomic_DNA"/>
</dbReference>
<keyword evidence="1" id="KW-1133">Transmembrane helix</keyword>
<name>A0A6J5LU24_9CAUD</name>
<gene>
    <name evidence="2" type="ORF">UFOVP319_19</name>
</gene>
<sequence length="62" mass="6404">MTAERAALIGALAYAAAAIATFGHAAQNAATRNPDMPSDIAASAGLLAGIAWPLYWSWEAWS</sequence>
<keyword evidence="1" id="KW-0472">Membrane</keyword>
<feature type="transmembrane region" description="Helical" evidence="1">
    <location>
        <begin position="41"/>
        <end position="58"/>
    </location>
</feature>
<accession>A0A6J5LU24</accession>
<proteinExistence type="predicted"/>
<reference evidence="2" key="1">
    <citation type="submission" date="2020-04" db="EMBL/GenBank/DDBJ databases">
        <authorList>
            <person name="Chiriac C."/>
            <person name="Salcher M."/>
            <person name="Ghai R."/>
            <person name="Kavagutti S V."/>
        </authorList>
    </citation>
    <scope>NUCLEOTIDE SEQUENCE</scope>
</reference>